<dbReference type="EMBL" id="MFJF01000005">
    <property type="protein sequence ID" value="OGG08140.1"/>
    <property type="molecule type" value="Genomic_DNA"/>
</dbReference>
<dbReference type="PANTHER" id="PTHR14911:SF13">
    <property type="entry name" value="TRNA (GUANINE(6)-N2)-METHYLTRANSFERASE THUMP3"/>
    <property type="match status" value="1"/>
</dbReference>
<dbReference type="GO" id="GO:0030488">
    <property type="term" value="P:tRNA methylation"/>
    <property type="evidence" value="ECO:0007669"/>
    <property type="project" value="TreeGrafter"/>
</dbReference>
<gene>
    <name evidence="2" type="ORF">A2777_02015</name>
</gene>
<dbReference type="SUPFAM" id="SSF53335">
    <property type="entry name" value="S-adenosyl-L-methionine-dependent methyltransferases"/>
    <property type="match status" value="1"/>
</dbReference>
<evidence type="ECO:0000313" key="2">
    <source>
        <dbReference type="EMBL" id="OGG08140.1"/>
    </source>
</evidence>
<accession>A0A1F5Z6T5</accession>
<feature type="domain" description="Ribosomal RNA large subunit methyltransferase K/L-like methyltransferase" evidence="1">
    <location>
        <begin position="205"/>
        <end position="359"/>
    </location>
</feature>
<dbReference type="AlphaFoldDB" id="A0A1F5Z6T5"/>
<proteinExistence type="predicted"/>
<evidence type="ECO:0000313" key="3">
    <source>
        <dbReference type="Proteomes" id="UP000177354"/>
    </source>
</evidence>
<dbReference type="PANTHER" id="PTHR14911">
    <property type="entry name" value="THUMP DOMAIN-CONTAINING"/>
    <property type="match status" value="1"/>
</dbReference>
<dbReference type="Proteomes" id="UP000177354">
    <property type="component" value="Unassembled WGS sequence"/>
</dbReference>
<organism evidence="2 3">
    <name type="scientific">Candidatus Gottesmanbacteria bacterium RIFCSPHIGHO2_01_FULL_40_15</name>
    <dbReference type="NCBI Taxonomy" id="1798376"/>
    <lineage>
        <taxon>Bacteria</taxon>
        <taxon>Candidatus Gottesmaniibacteriota</taxon>
    </lineage>
</organism>
<name>A0A1F5Z6T5_9BACT</name>
<dbReference type="CDD" id="cd02440">
    <property type="entry name" value="AdoMet_MTases"/>
    <property type="match status" value="1"/>
</dbReference>
<dbReference type="InterPro" id="IPR000241">
    <property type="entry name" value="RlmKL-like_Mtase"/>
</dbReference>
<comment type="caution">
    <text evidence="2">The sequence shown here is derived from an EMBL/GenBank/DDBJ whole genome shotgun (WGS) entry which is preliminary data.</text>
</comment>
<dbReference type="InterPro" id="IPR029063">
    <property type="entry name" value="SAM-dependent_MTases_sf"/>
</dbReference>
<protein>
    <recommendedName>
        <fullName evidence="1">Ribosomal RNA large subunit methyltransferase K/L-like methyltransferase domain-containing protein</fullName>
    </recommendedName>
</protein>
<dbReference type="GO" id="GO:0016423">
    <property type="term" value="F:tRNA (guanine) methyltransferase activity"/>
    <property type="evidence" value="ECO:0007669"/>
    <property type="project" value="TreeGrafter"/>
</dbReference>
<reference evidence="2 3" key="1">
    <citation type="journal article" date="2016" name="Nat. Commun.">
        <title>Thousands of microbial genomes shed light on interconnected biogeochemical processes in an aquifer system.</title>
        <authorList>
            <person name="Anantharaman K."/>
            <person name="Brown C.T."/>
            <person name="Hug L.A."/>
            <person name="Sharon I."/>
            <person name="Castelle C.J."/>
            <person name="Probst A.J."/>
            <person name="Thomas B.C."/>
            <person name="Singh A."/>
            <person name="Wilkins M.J."/>
            <person name="Karaoz U."/>
            <person name="Brodie E.L."/>
            <person name="Williams K.H."/>
            <person name="Hubbard S.S."/>
            <person name="Banfield J.F."/>
        </authorList>
    </citation>
    <scope>NUCLEOTIDE SEQUENCE [LARGE SCALE GENOMIC DNA]</scope>
</reference>
<evidence type="ECO:0000259" key="1">
    <source>
        <dbReference type="Pfam" id="PF01170"/>
    </source>
</evidence>
<sequence length="422" mass="47665">MNRYFFILGRYYSLSLAEILSQLKKEKIEFLIEEIGPEAVIINLPEIFDTGYFMDRLGGTVKMGRIISQLSLDEDRAALYSCFESDFLTKYFIPEKTKKIHFGISIYDAGAKSNKLIKLLENHLSDFNNNIKENLKINGFKSGYLRLKGRKLSSVAVYKNRLLDRGFEMCLHAAGDNIYVGRTEKVQDYSSYAYRDIKRPALDKKAGILPVKLARTLINLSGIGAEERLLDPFCGSGTILMEAVLSGIKNITGSDISEYAINSSRQNLDWLFKSYSLDKKSFQITLRTSDVRLLDKQLKGDVFDALVTEPFLGPPLLKRPADAVIKKSVNIVTSLYHDSFSVFRKLLKKEGRLVIVFPVYHSADEDIFIDASIIAAGGFRIINPLSEASIGKIKSWLTKRQSVLYTSPGQFIGREIYLLQPV</sequence>
<dbReference type="Gene3D" id="3.40.50.150">
    <property type="entry name" value="Vaccinia Virus protein VP39"/>
    <property type="match status" value="1"/>
</dbReference>
<dbReference type="Pfam" id="PF01170">
    <property type="entry name" value="UPF0020"/>
    <property type="match status" value="1"/>
</dbReference>